<gene>
    <name evidence="4" type="ORF">OXD698_LOCUS32566</name>
</gene>
<name>A0A819RW20_9BILA</name>
<feature type="domain" description="Carrier" evidence="3">
    <location>
        <begin position="176"/>
        <end position="254"/>
    </location>
</feature>
<evidence type="ECO:0000313" key="4">
    <source>
        <dbReference type="EMBL" id="CAF4051689.1"/>
    </source>
</evidence>
<dbReference type="Pfam" id="PF00550">
    <property type="entry name" value="PP-binding"/>
    <property type="match status" value="1"/>
</dbReference>
<dbReference type="InterPro" id="IPR023213">
    <property type="entry name" value="CAT-like_dom_sf"/>
</dbReference>
<dbReference type="NCBIfam" id="TIGR01733">
    <property type="entry name" value="AA-adenyl-dom"/>
    <property type="match status" value="1"/>
</dbReference>
<evidence type="ECO:0000313" key="5">
    <source>
        <dbReference type="Proteomes" id="UP000663844"/>
    </source>
</evidence>
<dbReference type="Gene3D" id="3.30.300.30">
    <property type="match status" value="2"/>
</dbReference>
<dbReference type="GO" id="GO:0031177">
    <property type="term" value="F:phosphopantetheine binding"/>
    <property type="evidence" value="ECO:0007669"/>
    <property type="project" value="TreeGrafter"/>
</dbReference>
<dbReference type="GO" id="GO:0005829">
    <property type="term" value="C:cytosol"/>
    <property type="evidence" value="ECO:0007669"/>
    <property type="project" value="TreeGrafter"/>
</dbReference>
<dbReference type="Gene3D" id="3.40.50.12780">
    <property type="entry name" value="N-terminal domain of ligase-like"/>
    <property type="match status" value="2"/>
</dbReference>
<dbReference type="SUPFAM" id="SSF56801">
    <property type="entry name" value="Acetyl-CoA synthetase-like"/>
    <property type="match status" value="2"/>
</dbReference>
<keyword evidence="2" id="KW-0597">Phosphoprotein</keyword>
<dbReference type="PANTHER" id="PTHR45527">
    <property type="entry name" value="NONRIBOSOMAL PEPTIDE SYNTHETASE"/>
    <property type="match status" value="1"/>
</dbReference>
<dbReference type="Gene3D" id="1.10.1200.10">
    <property type="entry name" value="ACP-like"/>
    <property type="match status" value="2"/>
</dbReference>
<dbReference type="SUPFAM" id="SSF47336">
    <property type="entry name" value="ACP-like"/>
    <property type="match status" value="2"/>
</dbReference>
<dbReference type="PROSITE" id="PS00455">
    <property type="entry name" value="AMP_BINDING"/>
    <property type="match status" value="1"/>
</dbReference>
<dbReference type="Gene3D" id="3.30.559.30">
    <property type="entry name" value="Nonribosomal peptide synthetase, condensation domain"/>
    <property type="match status" value="3"/>
</dbReference>
<dbReference type="GO" id="GO:0009366">
    <property type="term" value="C:enterobactin synthetase complex"/>
    <property type="evidence" value="ECO:0007669"/>
    <property type="project" value="TreeGrafter"/>
</dbReference>
<dbReference type="InterPro" id="IPR045851">
    <property type="entry name" value="AMP-bd_C_sf"/>
</dbReference>
<dbReference type="InterPro" id="IPR001242">
    <property type="entry name" value="Condensation_dom"/>
</dbReference>
<dbReference type="InterPro" id="IPR000873">
    <property type="entry name" value="AMP-dep_synth/lig_dom"/>
</dbReference>
<dbReference type="PROSITE" id="PS50075">
    <property type="entry name" value="CARRIER"/>
    <property type="match status" value="2"/>
</dbReference>
<evidence type="ECO:0000259" key="3">
    <source>
        <dbReference type="PROSITE" id="PS50075"/>
    </source>
</evidence>
<protein>
    <recommendedName>
        <fullName evidence="3">Carrier domain-containing protein</fullName>
    </recommendedName>
</protein>
<dbReference type="GO" id="GO:0043041">
    <property type="term" value="P:amino acid activation for nonribosomal peptide biosynthetic process"/>
    <property type="evidence" value="ECO:0007669"/>
    <property type="project" value="TreeGrafter"/>
</dbReference>
<dbReference type="GO" id="GO:0047527">
    <property type="term" value="F:2,3-dihydroxybenzoate-serine ligase activity"/>
    <property type="evidence" value="ECO:0007669"/>
    <property type="project" value="TreeGrafter"/>
</dbReference>
<dbReference type="InterPro" id="IPR036736">
    <property type="entry name" value="ACP-like_sf"/>
</dbReference>
<reference evidence="4" key="1">
    <citation type="submission" date="2021-02" db="EMBL/GenBank/DDBJ databases">
        <authorList>
            <person name="Nowell W R."/>
        </authorList>
    </citation>
    <scope>NUCLEOTIDE SEQUENCE</scope>
</reference>
<feature type="non-terminal residue" evidence="4">
    <location>
        <position position="2364"/>
    </location>
</feature>
<dbReference type="Proteomes" id="UP000663844">
    <property type="component" value="Unassembled WGS sequence"/>
</dbReference>
<dbReference type="GO" id="GO:0009239">
    <property type="term" value="P:enterobactin biosynthetic process"/>
    <property type="evidence" value="ECO:0007669"/>
    <property type="project" value="TreeGrafter"/>
</dbReference>
<dbReference type="CDD" id="cd05930">
    <property type="entry name" value="A_NRPS"/>
    <property type="match status" value="1"/>
</dbReference>
<evidence type="ECO:0000256" key="2">
    <source>
        <dbReference type="ARBA" id="ARBA00022553"/>
    </source>
</evidence>
<dbReference type="InterPro" id="IPR020845">
    <property type="entry name" value="AMP-binding_CS"/>
</dbReference>
<dbReference type="PANTHER" id="PTHR45527:SF1">
    <property type="entry name" value="FATTY ACID SYNTHASE"/>
    <property type="match status" value="1"/>
</dbReference>
<dbReference type="InterPro" id="IPR042099">
    <property type="entry name" value="ANL_N_sf"/>
</dbReference>
<dbReference type="EMBL" id="CAJOAZ010004268">
    <property type="protein sequence ID" value="CAF4051689.1"/>
    <property type="molecule type" value="Genomic_DNA"/>
</dbReference>
<organism evidence="4 5">
    <name type="scientific">Adineta steineri</name>
    <dbReference type="NCBI Taxonomy" id="433720"/>
    <lineage>
        <taxon>Eukaryota</taxon>
        <taxon>Metazoa</taxon>
        <taxon>Spiralia</taxon>
        <taxon>Gnathifera</taxon>
        <taxon>Rotifera</taxon>
        <taxon>Eurotatoria</taxon>
        <taxon>Bdelloidea</taxon>
        <taxon>Adinetida</taxon>
        <taxon>Adinetidae</taxon>
        <taxon>Adineta</taxon>
    </lineage>
</organism>
<dbReference type="InterPro" id="IPR009081">
    <property type="entry name" value="PP-bd_ACP"/>
</dbReference>
<feature type="domain" description="Carrier" evidence="3">
    <location>
        <begin position="1777"/>
        <end position="1857"/>
    </location>
</feature>
<feature type="non-terminal residue" evidence="4">
    <location>
        <position position="1"/>
    </location>
</feature>
<sequence length="2364" mass="271576">MLMNQYLQSSVTDEEGELFVGGVGVFVGYLGRDDLTAKVLLEIDGQLFYRSGDLVRMDNNGLLHYQGRRDHQIKLHGQRIELGEIERCLLDITSISACVVMKWNDDYLVAYVQSSHINEEKLRQHCQSHLPPHMIPSFFIILDKLPLNQNGKIDRKLLPLPSFLSMHLTNHDELLLPKNETEIIIHHIWCDLLKQTQILTNTNIFSIGGHSIIIMQLFHQYKIEFHLETNALSISNLFQHPTIIHHAQLIQQSINTTHTLNDYPWSSLHLTQARASFAQERIYLDEQIRFSSNKTTMNNMYVIPLLYRISSMNGHISITRLHHAFQSVITKHNILRTALYIDDTNGTIIQHSLDAHIILNDDMKSCGLTIINVHNDDYRHMNEIIGEILNQSDLFDLSKGHVINCHILRHCGCSQDDISCENDDLLSENDHVLIGVHHAMFDGASTSIFIRDLSLAYQSDDSLFLDENTLNYIDYSVHEHIMDISLSREFWHSQLESYNMACSLSLPVDRQRSSTGQRSGLASSAQITFDDETCASFLNYASSHHLTLFQLGLSVFHVFLFKLTHGQTDLCISSINANRYRNELVNMIGMFVSTLPYRVELDPHCSFDEVVEYVQEKCLSILEHSHYPLQHILRDLHLTQSNVSFLETMFDFISMQKDIGHLSLNDADLEQVSLEQSVEMSKFDFSLTFVYNPSSDHNQLSCSFVCSHDLFEKSAVSKAARRFQYMSEQLFQTQSSNISVMNVSSSISKLSLIVPEEAEEMELVVFHRLDNIANEAPASFAQARIWLDERIRFDPDKPQIAIYNMPFVYRLQSGHTLSIKQLTHALHLTVSRHSSLHTSLHFDIQKNLLMQQVITHEDRNSNNNMLSIIETIYETEEQLNEILHDEKRNPQLFDAGQGLVFRCHLVYYKQISSDNVLSDKDLIIFNFHHAFFDSPSMKVFLHDVNQAYTTSQLTRDNTTLLRYLDYAVLEQQMPMTGASMFWLDALHDCKLDQPLSLPFDRYRLSNEHRTGRGTSISFDFGQDLLHDFLTHASSNNISLEHLTFAIYFIFLFKLTNGQTDLCLAMNINNNRYRDELKSIVGLFENVIPLRCQLDSHWYFHQLLEYVQEITTNSMKYSYFPLQHILDQHPHISNHAFLDTSLAFISYKSNNDNNAIMIGDSQLVPRFLSVNFSEDKILSVCDFSLSLYHDSKMNQLSCTINASLDSFNRQTVENISQRFHSILHHLSASMIDNQMNKPIYELSLVLPNEQYLMQSLNNTQVSFASPLTCIHHEFAYQVMKHPQKLAVELDEQSLTYCELLYYVQVLALALLNEYRVIPGEVVCQCVERSLSMVIGIMGIEMAGGVYCPLSPRDPQHRLHALTQQTQSRLVLVHHLTKTTVNHDIVLLDIDSISIMNDMTSDIFNNCLSTVIVKDKDIAYVIFTSGSTGTPKAVQVRHKNFMDCINSLVYINSFNKDDTVVQMTRCSFDIHVQEILGTLLVGGTLIMLHPGGMIDFDYLSGVLDNKQITYLHTVPSLLHSFLTFAEQNDNQNVLKHLRSLCSIGEAFVVSLIDLIVKTGISNCIVWNLYGPAETTIVSTFHRVHLISDTRTVSIGRPLSNYRCMVINEYSQQSITSQQGELCVGGVGVFAGYLGRDDLTAKALLEIDGKLFYRTGDLVTMDNNGLLHYQGRKDHQIKLHGQRIELGEIERCLLNNTSISACIVMKWNDDYLVAYVQSSHINEEELREHCQSHLPQHMIPSIFVILDKLPLNQNGKVDRKQLPSPDFSLSTLLSSNKSDTPFNQFEERIHTIWCQVLHADENHIAGTTSFFSVGGHSLLFIELYHHYQSVFNFDNQALSIAPFLQQPTIFQHSQLLQTVIINNVKTTQWYTLHINEGNASFAQERIFLDEQVRFSSDIAIYNELFTLQVVQGSLSLDRLSQALRYVLNKHKILRTSLIFSNDDGVLKQCITDMHRTFTITMNQIFENENELQNIIYQTTINPNLFDLSTGHVFHAEILRHQIVLDGNENNSNESIMNCDVLLIAFHHAASDRASSSIFFNDLCLAYNTNTISMEDDESLQYIDYSIHEHLIDMTTSREFWYLQLEGYNWESRLLLPVDRHRMSNDHRSSSASITQISFDNDISQSFLDYASIHHVTPFQLGLTILYAFLFKLTHGESDLCISCLNANRYKTELHNIMGMFVSTLPYRVQLDPHWSFDELVECVQENCLSILEHSHYPLQHILANVHTDQTNISFLEAMYDFITISSHSDELSLVDSSLKQVSFEQSFEVAKFDFMLTFIYNPILENNRLAFRLTCSHDLFDEITVTEIGRRLEYCFQQLFSTNENMNRMDTCFISISKFDVILPEESQEMEDIIFCRQSHIMNEGMF</sequence>
<evidence type="ECO:0000256" key="1">
    <source>
        <dbReference type="ARBA" id="ARBA00022450"/>
    </source>
</evidence>
<proteinExistence type="predicted"/>
<dbReference type="Pfam" id="PF00668">
    <property type="entry name" value="Condensation"/>
    <property type="match status" value="3"/>
</dbReference>
<accession>A0A819RW20</accession>
<keyword evidence="1" id="KW-0596">Phosphopantetheine</keyword>
<dbReference type="Pfam" id="PF13193">
    <property type="entry name" value="AMP-binding_C"/>
    <property type="match status" value="2"/>
</dbReference>
<dbReference type="InterPro" id="IPR025110">
    <property type="entry name" value="AMP-bd_C"/>
</dbReference>
<dbReference type="InterPro" id="IPR010071">
    <property type="entry name" value="AA_adenyl_dom"/>
</dbReference>
<dbReference type="SUPFAM" id="SSF52777">
    <property type="entry name" value="CoA-dependent acyltransferases"/>
    <property type="match status" value="6"/>
</dbReference>
<dbReference type="Pfam" id="PF00501">
    <property type="entry name" value="AMP-binding"/>
    <property type="match status" value="1"/>
</dbReference>
<comment type="caution">
    <text evidence="4">The sequence shown here is derived from an EMBL/GenBank/DDBJ whole genome shotgun (WGS) entry which is preliminary data.</text>
</comment>
<dbReference type="Gene3D" id="3.30.559.10">
    <property type="entry name" value="Chloramphenicol acetyltransferase-like domain"/>
    <property type="match status" value="3"/>
</dbReference>